<proteinExistence type="predicted"/>
<comment type="caution">
    <text evidence="1">The sequence shown here is derived from an EMBL/GenBank/DDBJ whole genome shotgun (WGS) entry which is preliminary data.</text>
</comment>
<protein>
    <submittedName>
        <fullName evidence="1">Uncharacterized protein</fullName>
    </submittedName>
</protein>
<dbReference type="AlphaFoldDB" id="A0A1Y3MK03"/>
<dbReference type="Proteomes" id="UP000195321">
    <property type="component" value="Unassembled WGS sequence"/>
</dbReference>
<reference evidence="1 2" key="1">
    <citation type="submission" date="2017-02" db="EMBL/GenBank/DDBJ databases">
        <title>Bacillus pseudomycoides isolate FSL K6-0042.</title>
        <authorList>
            <person name="Kovac J."/>
        </authorList>
    </citation>
    <scope>NUCLEOTIDE SEQUENCE [LARGE SCALE GENOMIC DNA]</scope>
    <source>
        <strain evidence="1 2">FSL K6-0042</strain>
    </source>
</reference>
<accession>A0A1Y3MK03</accession>
<dbReference type="EMBL" id="MWPX01000017">
    <property type="protein sequence ID" value="OUM47912.1"/>
    <property type="molecule type" value="Genomic_DNA"/>
</dbReference>
<evidence type="ECO:0000313" key="2">
    <source>
        <dbReference type="Proteomes" id="UP000195321"/>
    </source>
</evidence>
<gene>
    <name evidence="1" type="ORF">BW425_15535</name>
</gene>
<name>A0A1Y3MK03_9BACI</name>
<evidence type="ECO:0000313" key="1">
    <source>
        <dbReference type="EMBL" id="OUM47912.1"/>
    </source>
</evidence>
<sequence length="64" mass="7439">MPSKSKERKSPFVLYNRDLYVEKPKYIYITFHKSTFCDKGAFFLQQCNVPVILLNGSIPSSSLY</sequence>
<organism evidence="1 2">
    <name type="scientific">Bacillus pseudomycoides</name>
    <dbReference type="NCBI Taxonomy" id="64104"/>
    <lineage>
        <taxon>Bacteria</taxon>
        <taxon>Bacillati</taxon>
        <taxon>Bacillota</taxon>
        <taxon>Bacilli</taxon>
        <taxon>Bacillales</taxon>
        <taxon>Bacillaceae</taxon>
        <taxon>Bacillus</taxon>
        <taxon>Bacillus cereus group</taxon>
    </lineage>
</organism>